<evidence type="ECO:0000313" key="4">
    <source>
        <dbReference type="Proteomes" id="UP000177698"/>
    </source>
</evidence>
<dbReference type="SUPFAM" id="SSF52540">
    <property type="entry name" value="P-loop containing nucleoside triphosphate hydrolases"/>
    <property type="match status" value="1"/>
</dbReference>
<dbReference type="InterPro" id="IPR041682">
    <property type="entry name" value="AAA_14"/>
</dbReference>
<feature type="domain" description="AAA" evidence="1">
    <location>
        <begin position="20"/>
        <end position="139"/>
    </location>
</feature>
<organism evidence="3 4">
    <name type="scientific">Candidatus Roizmanbacteria bacterium RIFCSPLOWO2_01_FULL_37_12</name>
    <dbReference type="NCBI Taxonomy" id="1802056"/>
    <lineage>
        <taxon>Bacteria</taxon>
        <taxon>Candidatus Roizmaniibacteriota</taxon>
    </lineage>
</organism>
<dbReference type="AlphaFoldDB" id="A0A1F7ICK5"/>
<name>A0A1F7ICK5_9BACT</name>
<proteinExistence type="predicted"/>
<dbReference type="PANTHER" id="PTHR43566">
    <property type="entry name" value="CONSERVED PROTEIN"/>
    <property type="match status" value="1"/>
</dbReference>
<dbReference type="STRING" id="1802056.A2954_06170"/>
<dbReference type="InterPro" id="IPR025420">
    <property type="entry name" value="DUF4143"/>
</dbReference>
<comment type="caution">
    <text evidence="3">The sequence shown here is derived from an EMBL/GenBank/DDBJ whole genome shotgun (WGS) entry which is preliminary data.</text>
</comment>
<evidence type="ECO:0000259" key="1">
    <source>
        <dbReference type="Pfam" id="PF13173"/>
    </source>
</evidence>
<protein>
    <recommendedName>
        <fullName evidence="5">AAA+ ATPase domain-containing protein</fullName>
    </recommendedName>
</protein>
<dbReference type="EMBL" id="MGAG01000015">
    <property type="protein sequence ID" value="OGK41090.1"/>
    <property type="molecule type" value="Genomic_DNA"/>
</dbReference>
<dbReference type="Pfam" id="PF13173">
    <property type="entry name" value="AAA_14"/>
    <property type="match status" value="1"/>
</dbReference>
<accession>A0A1F7ICK5</accession>
<evidence type="ECO:0000259" key="2">
    <source>
        <dbReference type="Pfam" id="PF13635"/>
    </source>
</evidence>
<reference evidence="3 4" key="1">
    <citation type="journal article" date="2016" name="Nat. Commun.">
        <title>Thousands of microbial genomes shed light on interconnected biogeochemical processes in an aquifer system.</title>
        <authorList>
            <person name="Anantharaman K."/>
            <person name="Brown C.T."/>
            <person name="Hug L.A."/>
            <person name="Sharon I."/>
            <person name="Castelle C.J."/>
            <person name="Probst A.J."/>
            <person name="Thomas B.C."/>
            <person name="Singh A."/>
            <person name="Wilkins M.J."/>
            <person name="Karaoz U."/>
            <person name="Brodie E.L."/>
            <person name="Williams K.H."/>
            <person name="Hubbard S.S."/>
            <person name="Banfield J.F."/>
        </authorList>
    </citation>
    <scope>NUCLEOTIDE SEQUENCE [LARGE SCALE GENOMIC DNA]</scope>
</reference>
<sequence length="391" mass="45481">MKPLKRHLEDSIKSHFNSYKEILILLGARQVGKTTLLKRIFPNAYYFLVDNEPVKKNLESYDIFTYKQFIPKNTVIVIDEIHQLSDPGRAAKIIYDQIPNVKLIITGSSSLNIKNKTTESLAGRKIDYNLYPLTFVEYLYQNEIINTLNLNFFNDIASVNPLKKTVYSFDLQKILNQVLTYGLYPHVINYPGDEKYLRNLTDSVIFKDIADLQLIEDRNAALNILKLLAHQIGNLVNLTEISKRLQKDVRTIQKYIQIFEKSYLIFTLSPFSKNKRDEIGKTQKIYFYDLGIRNALINNFTDINLRPDRGQLFENFIITECLKANQYLNAGYALHFWRTKHQAEVDLVLQKQEQLIGIEIKYSNGRVSKAFSNRYPEALTKLITSLNFLSQ</sequence>
<gene>
    <name evidence="3" type="ORF">A2954_06170</name>
</gene>
<feature type="domain" description="DUF4143" evidence="2">
    <location>
        <begin position="207"/>
        <end position="363"/>
    </location>
</feature>
<evidence type="ECO:0000313" key="3">
    <source>
        <dbReference type="EMBL" id="OGK41090.1"/>
    </source>
</evidence>
<dbReference type="PANTHER" id="PTHR43566:SF1">
    <property type="entry name" value="AAA+ ATPASE DOMAIN-CONTAINING PROTEIN"/>
    <property type="match status" value="1"/>
</dbReference>
<evidence type="ECO:0008006" key="5">
    <source>
        <dbReference type="Google" id="ProtNLM"/>
    </source>
</evidence>
<dbReference type="InterPro" id="IPR027417">
    <property type="entry name" value="P-loop_NTPase"/>
</dbReference>
<dbReference type="Proteomes" id="UP000177698">
    <property type="component" value="Unassembled WGS sequence"/>
</dbReference>
<dbReference type="Pfam" id="PF13635">
    <property type="entry name" value="DUF4143"/>
    <property type="match status" value="1"/>
</dbReference>